<dbReference type="InterPro" id="IPR052543">
    <property type="entry name" value="HTH_Metal-responsive_Reg"/>
</dbReference>
<organism evidence="2 3">
    <name type="scientific">Methylorubrum extorquens</name>
    <name type="common">Methylobacterium dichloromethanicum</name>
    <name type="synonym">Methylobacterium extorquens</name>
    <dbReference type="NCBI Taxonomy" id="408"/>
    <lineage>
        <taxon>Bacteria</taxon>
        <taxon>Pseudomonadati</taxon>
        <taxon>Pseudomonadota</taxon>
        <taxon>Alphaproteobacteria</taxon>
        <taxon>Hyphomicrobiales</taxon>
        <taxon>Methylobacteriaceae</taxon>
        <taxon>Methylorubrum</taxon>
    </lineage>
</organism>
<reference evidence="2" key="1">
    <citation type="journal article" date="2022" name="Biotechnol. Bioprocess Eng.">
        <title>Pan-genome Analysis Reveals Comparative Genomic Features of Central Metabolic Pathways in Methylorubrum extorquens.</title>
        <authorList>
            <person name="Lee G.M."/>
            <person name="Scott-Nevros Z.K."/>
            <person name="Lee S.-M."/>
            <person name="Kim D."/>
        </authorList>
    </citation>
    <scope>NUCLEOTIDE SEQUENCE</scope>
    <source>
        <strain evidence="2">ATCC 55366</strain>
        <plasmid evidence="2">pME152</plasmid>
    </source>
</reference>
<dbReference type="PANTHER" id="PTHR39168:SF1">
    <property type="entry name" value="TRANSCRIPTIONAL REGULATORY PROTEIN"/>
    <property type="match status" value="1"/>
</dbReference>
<dbReference type="GO" id="GO:0010288">
    <property type="term" value="P:response to lead ion"/>
    <property type="evidence" value="ECO:0007669"/>
    <property type="project" value="TreeGrafter"/>
</dbReference>
<dbReference type="PROSITE" id="PS50987">
    <property type="entry name" value="HTH_ARSR_2"/>
    <property type="match status" value="1"/>
</dbReference>
<dbReference type="EMBL" id="CP073634">
    <property type="protein sequence ID" value="WHQ72974.1"/>
    <property type="molecule type" value="Genomic_DNA"/>
</dbReference>
<dbReference type="Proteomes" id="UP001223720">
    <property type="component" value="Plasmid pME152"/>
</dbReference>
<keyword evidence="2" id="KW-0614">Plasmid</keyword>
<dbReference type="InterPro" id="IPR001845">
    <property type="entry name" value="HTH_ArsR_DNA-bd_dom"/>
</dbReference>
<dbReference type="SMART" id="SM00418">
    <property type="entry name" value="HTH_ARSR"/>
    <property type="match status" value="1"/>
</dbReference>
<evidence type="ECO:0000313" key="3">
    <source>
        <dbReference type="Proteomes" id="UP001223720"/>
    </source>
</evidence>
<sequence length="240" mass="25556">MSSGPALSEVGALVGDPGRANILSALIDGRALTATELAWTAGVAPATASEHLTKLVAGGLLAVSRQGRHRYFRLASVEVARMLEAMMVIANPGEPKDAPRRATPRIDPALREARTCYDHLAGRLGVGIADAMVNRGLIVLGEEAGEVTASGHAWLAAFGVKVEPAGRTRRLLCRPCLDWSERRPHLAGRLGAALSARCEELGWIERQRDGRAVRVTAMGQLGFASEFNLPKDNGLPFVPK</sequence>
<dbReference type="PANTHER" id="PTHR39168">
    <property type="entry name" value="TRANSCRIPTIONAL REGULATOR-RELATED"/>
    <property type="match status" value="1"/>
</dbReference>
<name>A0AAX3WSA4_METEX</name>
<feature type="domain" description="HTH arsR-type" evidence="1">
    <location>
        <begin position="1"/>
        <end position="94"/>
    </location>
</feature>
<protein>
    <submittedName>
        <fullName evidence="2">Winged helix-turn-helix transcriptional regulator</fullName>
    </submittedName>
</protein>
<dbReference type="AlphaFoldDB" id="A0AAX3WSA4"/>
<dbReference type="GO" id="GO:0097063">
    <property type="term" value="F:cadmium ion sensor activity"/>
    <property type="evidence" value="ECO:0007669"/>
    <property type="project" value="TreeGrafter"/>
</dbReference>
<dbReference type="RefSeq" id="WP_283536472.1">
    <property type="nucleotide sequence ID" value="NZ_CP073634.1"/>
</dbReference>
<evidence type="ECO:0000259" key="1">
    <source>
        <dbReference type="PROSITE" id="PS50987"/>
    </source>
</evidence>
<dbReference type="GO" id="GO:0032791">
    <property type="term" value="F:lead ion binding"/>
    <property type="evidence" value="ECO:0007669"/>
    <property type="project" value="TreeGrafter"/>
</dbReference>
<proteinExistence type="predicted"/>
<dbReference type="GO" id="GO:0003677">
    <property type="term" value="F:DNA binding"/>
    <property type="evidence" value="ECO:0007669"/>
    <property type="project" value="TreeGrafter"/>
</dbReference>
<dbReference type="InterPro" id="IPR036388">
    <property type="entry name" value="WH-like_DNA-bd_sf"/>
</dbReference>
<dbReference type="GO" id="GO:0003700">
    <property type="term" value="F:DNA-binding transcription factor activity"/>
    <property type="evidence" value="ECO:0007669"/>
    <property type="project" value="InterPro"/>
</dbReference>
<dbReference type="Gene3D" id="1.10.10.10">
    <property type="entry name" value="Winged helix-like DNA-binding domain superfamily/Winged helix DNA-binding domain"/>
    <property type="match status" value="1"/>
</dbReference>
<dbReference type="CDD" id="cd00090">
    <property type="entry name" value="HTH_ARSR"/>
    <property type="match status" value="1"/>
</dbReference>
<geneLocation type="plasmid" evidence="2 3">
    <name>pME152</name>
</geneLocation>
<dbReference type="SUPFAM" id="SSF46785">
    <property type="entry name" value="Winged helix' DNA-binding domain"/>
    <property type="match status" value="1"/>
</dbReference>
<dbReference type="Pfam" id="PF12840">
    <property type="entry name" value="HTH_20"/>
    <property type="match status" value="1"/>
</dbReference>
<dbReference type="InterPro" id="IPR011991">
    <property type="entry name" value="ArsR-like_HTH"/>
</dbReference>
<evidence type="ECO:0000313" key="2">
    <source>
        <dbReference type="EMBL" id="WHQ72974.1"/>
    </source>
</evidence>
<dbReference type="InterPro" id="IPR036390">
    <property type="entry name" value="WH_DNA-bd_sf"/>
</dbReference>
<dbReference type="GO" id="GO:0046686">
    <property type="term" value="P:response to cadmium ion"/>
    <property type="evidence" value="ECO:0007669"/>
    <property type="project" value="TreeGrafter"/>
</dbReference>
<accession>A0AAX3WSA4</accession>
<gene>
    <name evidence="2" type="ORF">KEC54_28365</name>
</gene>